<feature type="domain" description="C2" evidence="17">
    <location>
        <begin position="298"/>
        <end position="418"/>
    </location>
</feature>
<dbReference type="GO" id="GO:0006869">
    <property type="term" value="P:lipid transport"/>
    <property type="evidence" value="ECO:0007669"/>
    <property type="project" value="UniProtKB-KW"/>
</dbReference>
<dbReference type="GO" id="GO:0061817">
    <property type="term" value="P:endoplasmic reticulum-plasma membrane tethering"/>
    <property type="evidence" value="ECO:0007669"/>
    <property type="project" value="InterPro"/>
</dbReference>
<evidence type="ECO:0000313" key="20">
    <source>
        <dbReference type="Proteomes" id="UP000324632"/>
    </source>
</evidence>
<dbReference type="PANTHER" id="PTHR45761:SF2">
    <property type="entry name" value="EXTENDED SYNAPTOTAGMIN-2"/>
    <property type="match status" value="1"/>
</dbReference>
<proteinExistence type="inferred from homology"/>
<evidence type="ECO:0000256" key="9">
    <source>
        <dbReference type="ARBA" id="ARBA00022824"/>
    </source>
</evidence>
<evidence type="ECO:0000313" key="19">
    <source>
        <dbReference type="EMBL" id="KAA0718757.1"/>
    </source>
</evidence>
<evidence type="ECO:0000256" key="13">
    <source>
        <dbReference type="ARBA" id="ARBA00023121"/>
    </source>
</evidence>
<dbReference type="GO" id="GO:0005509">
    <property type="term" value="F:calcium ion binding"/>
    <property type="evidence" value="ECO:0007669"/>
    <property type="project" value="TreeGrafter"/>
</dbReference>
<keyword evidence="12" id="KW-0445">Lipid transport</keyword>
<evidence type="ECO:0000256" key="16">
    <source>
        <dbReference type="SAM" id="Phobius"/>
    </source>
</evidence>
<dbReference type="InterPro" id="IPR000008">
    <property type="entry name" value="C2_dom"/>
</dbReference>
<protein>
    <submittedName>
        <fullName evidence="19">Extended synaptotagmin-2-A</fullName>
    </submittedName>
</protein>
<dbReference type="GO" id="GO:0035091">
    <property type="term" value="F:phosphatidylinositol binding"/>
    <property type="evidence" value="ECO:0007669"/>
    <property type="project" value="TreeGrafter"/>
</dbReference>
<dbReference type="SUPFAM" id="SSF49562">
    <property type="entry name" value="C2 domain (Calcium/lipid-binding domain, CaLB)"/>
    <property type="match status" value="3"/>
</dbReference>
<dbReference type="Pfam" id="PF00168">
    <property type="entry name" value="C2"/>
    <property type="match status" value="3"/>
</dbReference>
<organism evidence="19 20">
    <name type="scientific">Triplophysa tibetana</name>
    <dbReference type="NCBI Taxonomy" id="1572043"/>
    <lineage>
        <taxon>Eukaryota</taxon>
        <taxon>Metazoa</taxon>
        <taxon>Chordata</taxon>
        <taxon>Craniata</taxon>
        <taxon>Vertebrata</taxon>
        <taxon>Euteleostomi</taxon>
        <taxon>Actinopterygii</taxon>
        <taxon>Neopterygii</taxon>
        <taxon>Teleostei</taxon>
        <taxon>Ostariophysi</taxon>
        <taxon>Cypriniformes</taxon>
        <taxon>Nemacheilidae</taxon>
        <taxon>Triplophysa</taxon>
    </lineage>
</organism>
<dbReference type="SMART" id="SM00239">
    <property type="entry name" value="C2"/>
    <property type="match status" value="3"/>
</dbReference>
<dbReference type="FunFam" id="2.60.40.150:FF:000025">
    <property type="entry name" value="Extended synaptotagmin 2"/>
    <property type="match status" value="1"/>
</dbReference>
<dbReference type="EMBL" id="SOYY01000007">
    <property type="protein sequence ID" value="KAA0718757.1"/>
    <property type="molecule type" value="Genomic_DNA"/>
</dbReference>
<evidence type="ECO:0000256" key="12">
    <source>
        <dbReference type="ARBA" id="ARBA00023055"/>
    </source>
</evidence>
<comment type="subcellular location">
    <subcellularLocation>
        <location evidence="1">Cell membrane</location>
        <topology evidence="1">Peripheral membrane protein</topology>
    </subcellularLocation>
    <subcellularLocation>
        <location evidence="2">Endoplasmic reticulum membrane</location>
        <topology evidence="2">Multi-pass membrane protein</topology>
    </subcellularLocation>
</comment>
<evidence type="ECO:0000256" key="8">
    <source>
        <dbReference type="ARBA" id="ARBA00022737"/>
    </source>
</evidence>
<evidence type="ECO:0000256" key="14">
    <source>
        <dbReference type="ARBA" id="ARBA00023136"/>
    </source>
</evidence>
<feature type="region of interest" description="Disordered" evidence="15">
    <location>
        <begin position="1"/>
        <end position="44"/>
    </location>
</feature>
<dbReference type="Pfam" id="PF17047">
    <property type="entry name" value="SMP_LBD"/>
    <property type="match status" value="1"/>
</dbReference>
<dbReference type="AlphaFoldDB" id="A0A5A9PDM0"/>
<reference evidence="19 20" key="1">
    <citation type="journal article" date="2019" name="Mol. Ecol. Resour.">
        <title>Chromosome-level genome assembly of Triplophysa tibetana, a fish adapted to the harsh high-altitude environment of the Tibetan Plateau.</title>
        <authorList>
            <person name="Yang X."/>
            <person name="Liu H."/>
            <person name="Ma Z."/>
            <person name="Zou Y."/>
            <person name="Zou M."/>
            <person name="Mao Y."/>
            <person name="Li X."/>
            <person name="Wang H."/>
            <person name="Chen T."/>
            <person name="Wang W."/>
            <person name="Yang R."/>
        </authorList>
    </citation>
    <scope>NUCLEOTIDE SEQUENCE [LARGE SCALE GENOMIC DNA]</scope>
    <source>
        <strain evidence="19">TTIB1903HZAU</strain>
        <tissue evidence="19">Muscle</tissue>
    </source>
</reference>
<dbReference type="InterPro" id="IPR051634">
    <property type="entry name" value="Extended_Synaptotagmin"/>
</dbReference>
<dbReference type="PROSITE" id="PS50004">
    <property type="entry name" value="C2"/>
    <property type="match status" value="3"/>
</dbReference>
<evidence type="ECO:0000256" key="7">
    <source>
        <dbReference type="ARBA" id="ARBA00022723"/>
    </source>
</evidence>
<keyword evidence="6 16" id="KW-0812">Transmembrane</keyword>
<evidence type="ECO:0000256" key="5">
    <source>
        <dbReference type="ARBA" id="ARBA00022475"/>
    </source>
</evidence>
<comment type="caution">
    <text evidence="19">The sequence shown here is derived from an EMBL/GenBank/DDBJ whole genome shotgun (WGS) entry which is preliminary data.</text>
</comment>
<dbReference type="CDD" id="cd08391">
    <property type="entry name" value="C2A_C2C_Synaptotagmin_like"/>
    <property type="match status" value="1"/>
</dbReference>
<keyword evidence="20" id="KW-1185">Reference proteome</keyword>
<dbReference type="InterPro" id="IPR037749">
    <property type="entry name" value="Ext_Synaptotagmin_C2B"/>
</dbReference>
<evidence type="ECO:0000256" key="4">
    <source>
        <dbReference type="ARBA" id="ARBA00022448"/>
    </source>
</evidence>
<evidence type="ECO:0000256" key="2">
    <source>
        <dbReference type="ARBA" id="ARBA00004477"/>
    </source>
</evidence>
<evidence type="ECO:0000256" key="10">
    <source>
        <dbReference type="ARBA" id="ARBA00022837"/>
    </source>
</evidence>
<accession>A0A5A9PDM0</accession>
<keyword evidence="8" id="KW-0677">Repeat</keyword>
<evidence type="ECO:0000259" key="17">
    <source>
        <dbReference type="PROSITE" id="PS50004"/>
    </source>
</evidence>
<dbReference type="FunFam" id="2.60.40.150:FF:000078">
    <property type="entry name" value="Extended synaptotagmin 2"/>
    <property type="match status" value="1"/>
</dbReference>
<dbReference type="GO" id="GO:0008429">
    <property type="term" value="F:phosphatidylethanolamine binding"/>
    <property type="evidence" value="ECO:0007669"/>
    <property type="project" value="TreeGrafter"/>
</dbReference>
<evidence type="ECO:0000256" key="3">
    <source>
        <dbReference type="ARBA" id="ARBA00005867"/>
    </source>
</evidence>
<evidence type="ECO:0000256" key="11">
    <source>
        <dbReference type="ARBA" id="ARBA00022989"/>
    </source>
</evidence>
<keyword evidence="13" id="KW-0446">Lipid-binding</keyword>
<keyword evidence="9" id="KW-0256">Endoplasmic reticulum</keyword>
<evidence type="ECO:0000256" key="1">
    <source>
        <dbReference type="ARBA" id="ARBA00004202"/>
    </source>
</evidence>
<dbReference type="Proteomes" id="UP000324632">
    <property type="component" value="Chromosome 7"/>
</dbReference>
<keyword evidence="14 16" id="KW-0472">Membrane</keyword>
<dbReference type="GO" id="GO:0005789">
    <property type="term" value="C:endoplasmic reticulum membrane"/>
    <property type="evidence" value="ECO:0007669"/>
    <property type="project" value="UniProtKB-SubCell"/>
</dbReference>
<dbReference type="PROSITE" id="PS51847">
    <property type="entry name" value="SMP"/>
    <property type="match status" value="1"/>
</dbReference>
<dbReference type="CDD" id="cd04050">
    <property type="entry name" value="C2B_Synaptotagmin-like"/>
    <property type="match status" value="1"/>
</dbReference>
<keyword evidence="5" id="KW-1003">Cell membrane</keyword>
<feature type="transmembrane region" description="Helical" evidence="16">
    <location>
        <begin position="60"/>
        <end position="89"/>
    </location>
</feature>
<feature type="domain" description="C2" evidence="17">
    <location>
        <begin position="782"/>
        <end position="904"/>
    </location>
</feature>
<feature type="compositionally biased region" description="Low complexity" evidence="15">
    <location>
        <begin position="649"/>
        <end position="662"/>
    </location>
</feature>
<dbReference type="GO" id="GO:0005544">
    <property type="term" value="F:calcium-dependent phospholipid binding"/>
    <property type="evidence" value="ECO:0007669"/>
    <property type="project" value="TreeGrafter"/>
</dbReference>
<dbReference type="InterPro" id="IPR037752">
    <property type="entry name" value="C2C_KIAA1228"/>
</dbReference>
<sequence length="916" mass="102190">MSASVNGENPKPGPAVSPNGPSSVSKPGDVSKLEPVVPDEEPQTSVADATQMGIKFAKTFLLIFPIYVLGYLEFSFSWVLIGLAALFWLKRNRGGERFARVNQALAFLEQEERTVRQSVQTSELPPWVHFPDVERVEWLNKTVQQMWPYICQFVEKLFKETIEPAVQGAHAQLSTFTFSKIDMGDKPLRIDGVKVYTENVDRRQIIMDLQISFVGNTEIDVDIKKYYCRAGIKSIQLNGVLRVIMDPLLGDLPLFLDINWTGLTNMLDIPGINGLSDGIIQDVIYSYLVLPNKINIPLLGEAEIAKRRFPMPKAVLRIHFLEAQELIGKDKFLGGLIKGKSDPYGIIQLGNQLFRSKVIKESVNPKWNAVYEAFVYDYPDQNLEIELFDEDPDKDDFLGSIKLSVDELEKEGKVDEWFTLNDVATGKLHLKLQWLSLLSTPDRFDEVLSSIKADKGQANDGLSSAILLVHLDSAKNLPSIFEGQVGSECLRECRSAGLVFCENTSALYRTMFRNPLEFNNAGSKKASKGIKSGKKVISEPCPLVQFTVGHKSYESKTRYKTTEPVWEEAFTFLIHNPKKQALEVEIKDEKRECSMGTITYPLSELMQENQMTVTERFVLKNSGPGATLKMKMALRVFCSDKLTVPNPSPSVQSSSAQVRRPSTSVNPISSPHHPAVANPAPTPTSQPTPTSKTHQPTPRTQPPTPTPSRREQQTDMLEDSPFRLNKSGRSASNLAISGSQLQLHSKEPTPSIASDISNPSATLELQRTIQQLQNGSTPGFAALGEIQLTIRHSSQRNKLVVVVHACRNLISSTQSGSDPYVRLYLLPDKRRSGRRKTNTLKKTVNPIYDQTFEFSVSLVELLRRTLDVAVKNGGGILSKNRGLLGKVLVDLNSEEISKSFTQWYELTVDGQRRASP</sequence>
<dbReference type="InterPro" id="IPR037733">
    <property type="entry name" value="Ext_Synaptotagmin_C2A"/>
</dbReference>
<feature type="region of interest" description="Disordered" evidence="15">
    <location>
        <begin position="645"/>
        <end position="715"/>
    </location>
</feature>
<dbReference type="PANTHER" id="PTHR45761">
    <property type="entry name" value="EXTENDED SYNAPTOTAGMIN-LIKE PROTEIN 2, ISOFORM C"/>
    <property type="match status" value="1"/>
</dbReference>
<evidence type="ECO:0000256" key="6">
    <source>
        <dbReference type="ARBA" id="ARBA00022692"/>
    </source>
</evidence>
<feature type="domain" description="SMP-LTD" evidence="18">
    <location>
        <begin position="132"/>
        <end position="299"/>
    </location>
</feature>
<keyword evidence="11 16" id="KW-1133">Transmembrane helix</keyword>
<evidence type="ECO:0000259" key="18">
    <source>
        <dbReference type="PROSITE" id="PS51847"/>
    </source>
</evidence>
<name>A0A5A9PDM0_9TELE</name>
<dbReference type="InterPro" id="IPR035892">
    <property type="entry name" value="C2_domain_sf"/>
</dbReference>
<dbReference type="Gene3D" id="2.60.40.150">
    <property type="entry name" value="C2 domain"/>
    <property type="match status" value="3"/>
</dbReference>
<keyword evidence="7" id="KW-0479">Metal-binding</keyword>
<dbReference type="CDD" id="cd04030">
    <property type="entry name" value="C2C_KIAA1228"/>
    <property type="match status" value="1"/>
</dbReference>
<comment type="similarity">
    <text evidence="3">Belongs to the extended synaptotagmin family.</text>
</comment>
<evidence type="ECO:0000256" key="15">
    <source>
        <dbReference type="SAM" id="MobiDB-lite"/>
    </source>
</evidence>
<dbReference type="GO" id="GO:0031210">
    <property type="term" value="F:phosphatidylcholine binding"/>
    <property type="evidence" value="ECO:0007669"/>
    <property type="project" value="TreeGrafter"/>
</dbReference>
<keyword evidence="4" id="KW-0813">Transport</keyword>
<feature type="compositionally biased region" description="Low complexity" evidence="15">
    <location>
        <begin position="687"/>
        <end position="698"/>
    </location>
</feature>
<gene>
    <name evidence="19" type="ORF">E1301_Tti021065</name>
</gene>
<keyword evidence="10" id="KW-0106">Calcium</keyword>
<dbReference type="GO" id="GO:0005886">
    <property type="term" value="C:plasma membrane"/>
    <property type="evidence" value="ECO:0007669"/>
    <property type="project" value="UniProtKB-SubCell"/>
</dbReference>
<feature type="domain" description="C2" evidence="17">
    <location>
        <begin position="443"/>
        <end position="615"/>
    </location>
</feature>
<dbReference type="InterPro" id="IPR031468">
    <property type="entry name" value="SMP_LBD"/>
</dbReference>
<dbReference type="InterPro" id="IPR039010">
    <property type="entry name" value="Synaptotagmin_SMP"/>
</dbReference>